<keyword evidence="4" id="KW-1185">Reference proteome</keyword>
<feature type="domain" description="Fe/B12 periplasmic-binding" evidence="2">
    <location>
        <begin position="20"/>
        <end position="272"/>
    </location>
</feature>
<feature type="signal peptide" evidence="1">
    <location>
        <begin position="1"/>
        <end position="17"/>
    </location>
</feature>
<reference evidence="3 4" key="1">
    <citation type="submission" date="2014-02" db="EMBL/GenBank/DDBJ databases">
        <title>Draft genome of Erwinia mallotivora strain BT-MARDI, a papaya dieback pathogen.</title>
        <authorList>
            <person name="Redzuan R."/>
            <person name="Abu Bakar N."/>
            <person name="Badrun R."/>
            <person name="Mohd Raih M.F."/>
            <person name="Rozano L."/>
            <person name="Mat Amin N."/>
        </authorList>
    </citation>
    <scope>NUCLEOTIDE SEQUENCE [LARGE SCALE GENOMIC DNA]</scope>
    <source>
        <strain evidence="3 4">BT-MARDI</strain>
    </source>
</reference>
<gene>
    <name evidence="3" type="ORF">BG55_10705</name>
</gene>
<feature type="chain" id="PRO_5001472753" evidence="1">
    <location>
        <begin position="18"/>
        <end position="272"/>
    </location>
</feature>
<accession>A0A014NP64</accession>
<evidence type="ECO:0000256" key="1">
    <source>
        <dbReference type="SAM" id="SignalP"/>
    </source>
</evidence>
<dbReference type="InterPro" id="IPR050902">
    <property type="entry name" value="ABC_Transporter_SBP"/>
</dbReference>
<protein>
    <submittedName>
        <fullName evidence="3">Hemin ABC transporter substrate-binding protein</fullName>
    </submittedName>
</protein>
<dbReference type="Pfam" id="PF01497">
    <property type="entry name" value="Peripla_BP_2"/>
    <property type="match status" value="1"/>
</dbReference>
<dbReference type="CDD" id="cd01149">
    <property type="entry name" value="HutB"/>
    <property type="match status" value="1"/>
</dbReference>
<dbReference type="PANTHER" id="PTHR30535:SF4">
    <property type="entry name" value="HEMIN-BINDING PERIPLASMIC PROTEIN HMUT"/>
    <property type="match status" value="1"/>
</dbReference>
<dbReference type="Proteomes" id="UP000019918">
    <property type="component" value="Unassembled WGS sequence"/>
</dbReference>
<dbReference type="PANTHER" id="PTHR30535">
    <property type="entry name" value="VITAMIN B12-BINDING PROTEIN"/>
    <property type="match status" value="1"/>
</dbReference>
<dbReference type="InterPro" id="IPR002491">
    <property type="entry name" value="ABC_transptr_periplasmic_BD"/>
</dbReference>
<comment type="caution">
    <text evidence="3">The sequence shown here is derived from an EMBL/GenBank/DDBJ whole genome shotgun (WGS) entry which is preliminary data.</text>
</comment>
<keyword evidence="1" id="KW-0732">Signal</keyword>
<dbReference type="EMBL" id="JFHN01000045">
    <property type="protein sequence ID" value="EXU75620.1"/>
    <property type="molecule type" value="Genomic_DNA"/>
</dbReference>
<sequence>MKTWLLALLALPFTLLAQERVVSIGGDLTEIIYALDAQQDLVGRDSTSLQPAVVTKLPDVGYMRQLNAEGILAMKPTLVIVSALAKPSVALQQVEQAGVKVVTVTSEPSLSAIKQKVSTIAGALHREEQGKALEAKINDQLAGVADKPLPVKVLYILNHSGMKAMAAGTETAADGAIRSAGLQNAMGNIPHYQALTQEGIVASAPQLVVIGEDGLKAMGGEDKIWQLPGLALTPAGKNHSLLVVDEMALLGFGVQTPGAIVKLRKAAETVAQ</sequence>
<dbReference type="OrthoDB" id="9797736at2"/>
<dbReference type="PROSITE" id="PS50983">
    <property type="entry name" value="FE_B12_PBP"/>
    <property type="match status" value="1"/>
</dbReference>
<evidence type="ECO:0000313" key="4">
    <source>
        <dbReference type="Proteomes" id="UP000019918"/>
    </source>
</evidence>
<dbReference type="SUPFAM" id="SSF53807">
    <property type="entry name" value="Helical backbone' metal receptor"/>
    <property type="match status" value="1"/>
</dbReference>
<proteinExistence type="predicted"/>
<dbReference type="AlphaFoldDB" id="A0A014NP64"/>
<name>A0A014NP64_9GAMM</name>
<evidence type="ECO:0000259" key="2">
    <source>
        <dbReference type="PROSITE" id="PS50983"/>
    </source>
</evidence>
<dbReference type="PATRIC" id="fig|69222.5.peg.2217"/>
<dbReference type="Gene3D" id="3.40.50.1980">
    <property type="entry name" value="Nitrogenase molybdenum iron protein domain"/>
    <property type="match status" value="2"/>
</dbReference>
<organism evidence="3 4">
    <name type="scientific">Erwinia mallotivora</name>
    <dbReference type="NCBI Taxonomy" id="69222"/>
    <lineage>
        <taxon>Bacteria</taxon>
        <taxon>Pseudomonadati</taxon>
        <taxon>Pseudomonadota</taxon>
        <taxon>Gammaproteobacteria</taxon>
        <taxon>Enterobacterales</taxon>
        <taxon>Erwiniaceae</taxon>
        <taxon>Erwinia</taxon>
    </lineage>
</organism>
<dbReference type="STRING" id="69222.BG55_10705"/>
<dbReference type="RefSeq" id="WP_034937096.1">
    <property type="nucleotide sequence ID" value="NZ_JFHN01000045.1"/>
</dbReference>
<evidence type="ECO:0000313" key="3">
    <source>
        <dbReference type="EMBL" id="EXU75620.1"/>
    </source>
</evidence>